<dbReference type="Gene3D" id="3.40.50.720">
    <property type="entry name" value="NAD(P)-binding Rossmann-like Domain"/>
    <property type="match status" value="1"/>
</dbReference>
<reference evidence="3 4" key="1">
    <citation type="submission" date="2024-03" db="EMBL/GenBank/DDBJ databases">
        <title>Bacilli Hybrid Assemblies.</title>
        <authorList>
            <person name="Kovac J."/>
        </authorList>
    </citation>
    <scope>NUCLEOTIDE SEQUENCE [LARGE SCALE GENOMIC DNA]</scope>
    <source>
        <strain evidence="3 4">FSL M8-0022</strain>
    </source>
</reference>
<evidence type="ECO:0000259" key="1">
    <source>
        <dbReference type="Pfam" id="PF01408"/>
    </source>
</evidence>
<sequence>MKNYNVGIVGLGVFGMEHLKVLSKTKNVNIIAVCDLDNEKLDNVKNNYSVKYLYNNYQELVSNNEIDAVHITTNEESHYEIALAAIEHNKNLYIEKPLTTNVKEAYEIREFANKKNIKISTGHLLRYDNRHRHIYDSIQKGEIGKIKGITLRRNFKKSMLDHYGRIDAFLNAMIHDIDLIQFFTNEKITVESSNQYYKHLNSNFMNFAVLKTTSGIPCSLENIWLLPDEYPFGMEFEVNVYGEYGLLRTRTTPHVEHYSRYSLYPDLSLDEALERKIRASISYFKGESNDNSPTLDEAIHNIEVAEGLKGRIPV</sequence>
<dbReference type="Pfam" id="PF01408">
    <property type="entry name" value="GFO_IDH_MocA"/>
    <property type="match status" value="1"/>
</dbReference>
<dbReference type="InterPro" id="IPR055170">
    <property type="entry name" value="GFO_IDH_MocA-like_dom"/>
</dbReference>
<protein>
    <submittedName>
        <fullName evidence="3">Gfo/Idh/MocA family oxidoreductase</fullName>
    </submittedName>
</protein>
<proteinExistence type="predicted"/>
<comment type="caution">
    <text evidence="3">The sequence shown here is derived from an EMBL/GenBank/DDBJ whole genome shotgun (WGS) entry which is preliminary data.</text>
</comment>
<accession>A0ABU9JUD5</accession>
<feature type="domain" description="Gfo/Idh/MocA-like oxidoreductase N-terminal" evidence="1">
    <location>
        <begin position="5"/>
        <end position="123"/>
    </location>
</feature>
<dbReference type="Pfam" id="PF22725">
    <property type="entry name" value="GFO_IDH_MocA_C3"/>
    <property type="match status" value="1"/>
</dbReference>
<dbReference type="SUPFAM" id="SSF55347">
    <property type="entry name" value="Glyceraldehyde-3-phosphate dehydrogenase-like, C-terminal domain"/>
    <property type="match status" value="1"/>
</dbReference>
<organism evidence="3 4">
    <name type="scientific">Caldifermentibacillus hisashii</name>
    <dbReference type="NCBI Taxonomy" id="996558"/>
    <lineage>
        <taxon>Bacteria</taxon>
        <taxon>Bacillati</taxon>
        <taxon>Bacillota</taxon>
        <taxon>Bacilli</taxon>
        <taxon>Bacillales</taxon>
        <taxon>Bacillaceae</taxon>
        <taxon>Caldifermentibacillus</taxon>
    </lineage>
</organism>
<dbReference type="Gene3D" id="3.30.360.10">
    <property type="entry name" value="Dihydrodipicolinate Reductase, domain 2"/>
    <property type="match status" value="1"/>
</dbReference>
<dbReference type="PANTHER" id="PTHR43377">
    <property type="entry name" value="BILIVERDIN REDUCTASE A"/>
    <property type="match status" value="1"/>
</dbReference>
<dbReference type="InterPro" id="IPR051450">
    <property type="entry name" value="Gfo/Idh/MocA_Oxidoreductases"/>
</dbReference>
<feature type="domain" description="GFO/IDH/MocA-like oxidoreductase" evidence="2">
    <location>
        <begin position="132"/>
        <end position="247"/>
    </location>
</feature>
<dbReference type="RefSeq" id="WP_342019791.1">
    <property type="nucleotide sequence ID" value="NZ_JBBYAK010000001.1"/>
</dbReference>
<dbReference type="EMBL" id="JBBYAK010000001">
    <property type="protein sequence ID" value="MEL3956457.1"/>
    <property type="molecule type" value="Genomic_DNA"/>
</dbReference>
<evidence type="ECO:0000259" key="2">
    <source>
        <dbReference type="Pfam" id="PF22725"/>
    </source>
</evidence>
<gene>
    <name evidence="3" type="ORF">NST17_04430</name>
</gene>
<evidence type="ECO:0000313" key="3">
    <source>
        <dbReference type="EMBL" id="MEL3956457.1"/>
    </source>
</evidence>
<dbReference type="InterPro" id="IPR000683">
    <property type="entry name" value="Gfo/Idh/MocA-like_OxRdtase_N"/>
</dbReference>
<keyword evidence="4" id="KW-1185">Reference proteome</keyword>
<dbReference type="SUPFAM" id="SSF51735">
    <property type="entry name" value="NAD(P)-binding Rossmann-fold domains"/>
    <property type="match status" value="1"/>
</dbReference>
<dbReference type="InterPro" id="IPR036291">
    <property type="entry name" value="NAD(P)-bd_dom_sf"/>
</dbReference>
<dbReference type="PANTHER" id="PTHR43377:SF1">
    <property type="entry name" value="BILIVERDIN REDUCTASE A"/>
    <property type="match status" value="1"/>
</dbReference>
<name>A0ABU9JUD5_9BACI</name>
<evidence type="ECO:0000313" key="4">
    <source>
        <dbReference type="Proteomes" id="UP001459714"/>
    </source>
</evidence>
<dbReference type="Proteomes" id="UP001459714">
    <property type="component" value="Unassembled WGS sequence"/>
</dbReference>